<dbReference type="AlphaFoldDB" id="A0A8H2X233"/>
<gene>
    <name evidence="4" type="ORF">RDB_LOCUS25728</name>
</gene>
<dbReference type="Pfam" id="PF00656">
    <property type="entry name" value="Peptidase_C14"/>
    <property type="match status" value="1"/>
</dbReference>
<dbReference type="InterPro" id="IPR050452">
    <property type="entry name" value="Metacaspase"/>
</dbReference>
<comment type="similarity">
    <text evidence="1">Belongs to the peptidase C14B family.</text>
</comment>
<dbReference type="GO" id="GO:0005737">
    <property type="term" value="C:cytoplasm"/>
    <property type="evidence" value="ECO:0007669"/>
    <property type="project" value="TreeGrafter"/>
</dbReference>
<dbReference type="GO" id="GO:0004197">
    <property type="term" value="F:cysteine-type endopeptidase activity"/>
    <property type="evidence" value="ECO:0007669"/>
    <property type="project" value="InterPro"/>
</dbReference>
<reference evidence="4" key="1">
    <citation type="submission" date="2021-01" db="EMBL/GenBank/DDBJ databases">
        <authorList>
            <person name="Kaushik A."/>
        </authorList>
    </citation>
    <scope>NUCLEOTIDE SEQUENCE</scope>
    <source>
        <strain evidence="4">AG3-1AP</strain>
    </source>
</reference>
<organism evidence="4 5">
    <name type="scientific">Rhizoctonia solani</name>
    <dbReference type="NCBI Taxonomy" id="456999"/>
    <lineage>
        <taxon>Eukaryota</taxon>
        <taxon>Fungi</taxon>
        <taxon>Dikarya</taxon>
        <taxon>Basidiomycota</taxon>
        <taxon>Agaricomycotina</taxon>
        <taxon>Agaricomycetes</taxon>
        <taxon>Cantharellales</taxon>
        <taxon>Ceratobasidiaceae</taxon>
        <taxon>Rhizoctonia</taxon>
    </lineage>
</organism>
<evidence type="ECO:0000313" key="4">
    <source>
        <dbReference type="EMBL" id="CAE6414446.1"/>
    </source>
</evidence>
<dbReference type="PANTHER" id="PTHR48104:SF30">
    <property type="entry name" value="METACASPASE-1"/>
    <property type="match status" value="1"/>
</dbReference>
<comment type="caution">
    <text evidence="4">The sequence shown here is derived from an EMBL/GenBank/DDBJ whole genome shotgun (WGS) entry which is preliminary data.</text>
</comment>
<dbReference type="InterPro" id="IPR011600">
    <property type="entry name" value="Pept_C14_caspase"/>
</dbReference>
<evidence type="ECO:0000259" key="3">
    <source>
        <dbReference type="Pfam" id="PF00656"/>
    </source>
</evidence>
<accession>A0A8H2X233</accession>
<dbReference type="Proteomes" id="UP000663831">
    <property type="component" value="Unassembled WGS sequence"/>
</dbReference>
<protein>
    <recommendedName>
        <fullName evidence="3">Peptidase C14 caspase domain-containing protein</fullName>
    </recommendedName>
</protein>
<dbReference type="PANTHER" id="PTHR48104">
    <property type="entry name" value="METACASPASE-4"/>
    <property type="match status" value="1"/>
</dbReference>
<dbReference type="OrthoDB" id="3223806at2759"/>
<name>A0A8H2X233_9AGAM</name>
<dbReference type="GO" id="GO:0006508">
    <property type="term" value="P:proteolysis"/>
    <property type="evidence" value="ECO:0007669"/>
    <property type="project" value="InterPro"/>
</dbReference>
<sequence length="412" mass="46216">MSTIQTDPSNAFIAPRAIHTPHVFQADSKAYPADDNEILKELGDAIKLGDNIGSSHDEGTKVDRRALIIAPGYYDYTIEGIDSLYLATTSDAGLVYNMLKDFGYKPQNIRILCDVLPDKSNTHPTVENILNSLKWLTSNVPPGGHRFMHFSGHGVNQLVGPNEGGKEIRVIPEGNILMDDTERSPYCVRGERISALPDNAKLDHYYEAIVARSINGDPDRYKVMIRDATLNEHLSDLPENCTITVTLDCCASGRMLNLPTKMMGAGYRGVSEEQKKLEHQDETSRGKREKPLATADFEDNGGAEPYILKFYAMDHPVAVQPLLEAIPENEKAMNHIKANIVFTQTCQTLRKGLPNLFTYQHLFNKVSQKVYDERERALETARTYGPQTLKDKPYPQFVQVTPCYRLWIAEPC</sequence>
<proteinExistence type="inferred from homology"/>
<feature type="domain" description="Peptidase C14 caspase" evidence="3">
    <location>
        <begin position="64"/>
        <end position="156"/>
    </location>
</feature>
<dbReference type="EMBL" id="CAJMWV010000778">
    <property type="protein sequence ID" value="CAE6414446.1"/>
    <property type="molecule type" value="Genomic_DNA"/>
</dbReference>
<evidence type="ECO:0000313" key="5">
    <source>
        <dbReference type="Proteomes" id="UP000663831"/>
    </source>
</evidence>
<feature type="region of interest" description="Disordered" evidence="2">
    <location>
        <begin position="270"/>
        <end position="296"/>
    </location>
</feature>
<dbReference type="Gene3D" id="3.40.50.1460">
    <property type="match status" value="1"/>
</dbReference>
<evidence type="ECO:0000256" key="1">
    <source>
        <dbReference type="ARBA" id="ARBA00009005"/>
    </source>
</evidence>
<evidence type="ECO:0000256" key="2">
    <source>
        <dbReference type="SAM" id="MobiDB-lite"/>
    </source>
</evidence>
<feature type="compositionally biased region" description="Basic and acidic residues" evidence="2">
    <location>
        <begin position="270"/>
        <end position="291"/>
    </location>
</feature>